<dbReference type="InterPro" id="IPR025121">
    <property type="entry name" value="GTPase_HflX_N"/>
</dbReference>
<comment type="subcellular location">
    <subcellularLocation>
        <location evidence="6">Cytoplasm</location>
    </subcellularLocation>
    <text evidence="6">May associate with membranes.</text>
</comment>
<dbReference type="GO" id="GO:0005737">
    <property type="term" value="C:cytoplasm"/>
    <property type="evidence" value="ECO:0007669"/>
    <property type="project" value="UniProtKB-SubCell"/>
</dbReference>
<keyword evidence="1 6" id="KW-0963">Cytoplasm</keyword>
<comment type="subunit">
    <text evidence="6">Monomer. Associates with the 50S ribosomal subunit.</text>
</comment>
<evidence type="ECO:0000313" key="11">
    <source>
        <dbReference type="EMBL" id="OIM22126.1"/>
    </source>
</evidence>
<dbReference type="Gene3D" id="3.40.50.300">
    <property type="entry name" value="P-loop containing nucleotide triphosphate hydrolases"/>
    <property type="match status" value="1"/>
</dbReference>
<gene>
    <name evidence="6 12" type="primary">hflX</name>
    <name evidence="11" type="ORF">ATX59_00815</name>
    <name evidence="12" type="ORF">OENI_0156</name>
</gene>
<dbReference type="RefSeq" id="WP_071418968.1">
    <property type="nucleotide sequence ID" value="NZ_LR031358.1"/>
</dbReference>
<dbReference type="Pfam" id="PF13167">
    <property type="entry name" value="GTP-bdg_N"/>
    <property type="match status" value="1"/>
</dbReference>
<keyword evidence="2 8" id="KW-0479">Metal-binding</keyword>
<dbReference type="InterPro" id="IPR030394">
    <property type="entry name" value="G_HFLX_dom"/>
</dbReference>
<feature type="coiled-coil region" evidence="9">
    <location>
        <begin position="170"/>
        <end position="197"/>
    </location>
</feature>
<reference evidence="12 14" key="2">
    <citation type="submission" date="2018-08" db="EMBL/GenBank/DDBJ databases">
        <authorList>
            <person name="Lorentzen P. G. S. M."/>
        </authorList>
    </citation>
    <scope>NUCLEOTIDE SEQUENCE [LARGE SCALE GENOMIC DNA]</scope>
    <source>
        <strain evidence="12 14">CRBO_1381</strain>
    </source>
</reference>
<dbReference type="GO" id="GO:0046872">
    <property type="term" value="F:metal ion binding"/>
    <property type="evidence" value="ECO:0007669"/>
    <property type="project" value="UniProtKB-KW"/>
</dbReference>
<dbReference type="PIRSF" id="PIRSF006809">
    <property type="entry name" value="GTP-binding_hflX_prd"/>
    <property type="match status" value="1"/>
</dbReference>
<evidence type="ECO:0000256" key="9">
    <source>
        <dbReference type="SAM" id="Coils"/>
    </source>
</evidence>
<dbReference type="InterPro" id="IPR042108">
    <property type="entry name" value="GTPase_HflX_N_sf"/>
</dbReference>
<dbReference type="Pfam" id="PF01926">
    <property type="entry name" value="MMR_HSR1"/>
    <property type="match status" value="1"/>
</dbReference>
<organism evidence="11 13">
    <name type="scientific">Oenococcus oeni</name>
    <name type="common">Leuconostoc oenos</name>
    <dbReference type="NCBI Taxonomy" id="1247"/>
    <lineage>
        <taxon>Bacteria</taxon>
        <taxon>Bacillati</taxon>
        <taxon>Bacillota</taxon>
        <taxon>Bacilli</taxon>
        <taxon>Lactobacillales</taxon>
        <taxon>Lactobacillaceae</taxon>
        <taxon>Oenococcus</taxon>
    </lineage>
</organism>
<evidence type="ECO:0000256" key="1">
    <source>
        <dbReference type="ARBA" id="ARBA00022490"/>
    </source>
</evidence>
<dbReference type="FunFam" id="3.40.50.11060:FF:000001">
    <property type="entry name" value="GTPase HflX"/>
    <property type="match status" value="1"/>
</dbReference>
<comment type="cofactor">
    <cofactor evidence="8">
        <name>Mg(2+)</name>
        <dbReference type="ChEBI" id="CHEBI:18420"/>
    </cofactor>
</comment>
<keyword evidence="5 6" id="KW-0342">GTP-binding</keyword>
<dbReference type="AlphaFoldDB" id="A0A6N4A9A7"/>
<feature type="binding site" evidence="7">
    <location>
        <begin position="217"/>
        <end position="224"/>
    </location>
    <ligand>
        <name>GTP</name>
        <dbReference type="ChEBI" id="CHEBI:37565"/>
    </ligand>
</feature>
<comment type="similarity">
    <text evidence="6">Belongs to the TRAFAC class OBG-HflX-like GTPase superfamily. HflX GTPase family.</text>
</comment>
<evidence type="ECO:0000256" key="7">
    <source>
        <dbReference type="PIRSR" id="PIRSR006809-1"/>
    </source>
</evidence>
<dbReference type="Pfam" id="PF16360">
    <property type="entry name" value="GTP-bdg_M"/>
    <property type="match status" value="1"/>
</dbReference>
<dbReference type="InterPro" id="IPR006073">
    <property type="entry name" value="GTP-bd"/>
</dbReference>
<dbReference type="EMBL" id="LR031358">
    <property type="protein sequence ID" value="VDB97140.1"/>
    <property type="molecule type" value="Genomic_DNA"/>
</dbReference>
<evidence type="ECO:0000256" key="2">
    <source>
        <dbReference type="ARBA" id="ARBA00022723"/>
    </source>
</evidence>
<dbReference type="PANTHER" id="PTHR10229">
    <property type="entry name" value="GTP-BINDING PROTEIN HFLX"/>
    <property type="match status" value="1"/>
</dbReference>
<dbReference type="NCBIfam" id="TIGR03156">
    <property type="entry name" value="GTP_HflX"/>
    <property type="match status" value="1"/>
</dbReference>
<dbReference type="GO" id="GO:0043022">
    <property type="term" value="F:ribosome binding"/>
    <property type="evidence" value="ECO:0007669"/>
    <property type="project" value="TreeGrafter"/>
</dbReference>
<keyword evidence="3 6" id="KW-0547">Nucleotide-binding</keyword>
<dbReference type="Gene3D" id="3.40.50.11060">
    <property type="entry name" value="GTPase HflX, N-terminal domain"/>
    <property type="match status" value="1"/>
</dbReference>
<evidence type="ECO:0000313" key="14">
    <source>
        <dbReference type="Proteomes" id="UP000294726"/>
    </source>
</evidence>
<dbReference type="GO" id="GO:0005525">
    <property type="term" value="F:GTP binding"/>
    <property type="evidence" value="ECO:0007669"/>
    <property type="project" value="UniProtKB-UniRule"/>
</dbReference>
<dbReference type="Proteomes" id="UP000181728">
    <property type="component" value="Unassembled WGS sequence"/>
</dbReference>
<protein>
    <recommendedName>
        <fullName evidence="6">GTPase HflX</fullName>
    </recommendedName>
    <alternativeName>
        <fullName evidence="6">GTP-binding protein HflX</fullName>
    </alternativeName>
</protein>
<dbReference type="InterPro" id="IPR032305">
    <property type="entry name" value="GTP-bd_M"/>
</dbReference>
<evidence type="ECO:0000313" key="12">
    <source>
        <dbReference type="EMBL" id="VDB97140.1"/>
    </source>
</evidence>
<dbReference type="PROSITE" id="PS51705">
    <property type="entry name" value="G_HFLX"/>
    <property type="match status" value="1"/>
</dbReference>
<evidence type="ECO:0000256" key="3">
    <source>
        <dbReference type="ARBA" id="ARBA00022741"/>
    </source>
</evidence>
<dbReference type="GO" id="GO:0003924">
    <property type="term" value="F:GTPase activity"/>
    <property type="evidence" value="ECO:0007669"/>
    <property type="project" value="UniProtKB-UniRule"/>
</dbReference>
<dbReference type="PANTHER" id="PTHR10229:SF4">
    <property type="entry name" value="GTPASE HFLX"/>
    <property type="match status" value="1"/>
</dbReference>
<dbReference type="Gene3D" id="6.10.250.2860">
    <property type="match status" value="1"/>
</dbReference>
<name>A0A6N4A9A7_OENOE</name>
<dbReference type="CDD" id="cd01878">
    <property type="entry name" value="HflX"/>
    <property type="match status" value="1"/>
</dbReference>
<dbReference type="Proteomes" id="UP000294726">
    <property type="component" value="Chromosome"/>
</dbReference>
<feature type="binding site" evidence="8">
    <location>
        <position position="255"/>
    </location>
    <ligand>
        <name>Mg(2+)</name>
        <dbReference type="ChEBI" id="CHEBI:18420"/>
    </ligand>
</feature>
<evidence type="ECO:0000313" key="13">
    <source>
        <dbReference type="Proteomes" id="UP000181728"/>
    </source>
</evidence>
<feature type="binding site" evidence="7">
    <location>
        <begin position="341"/>
        <end position="344"/>
    </location>
    <ligand>
        <name>GTP</name>
        <dbReference type="ChEBI" id="CHEBI:37565"/>
    </ligand>
</feature>
<dbReference type="InterPro" id="IPR027417">
    <property type="entry name" value="P-loop_NTPase"/>
</dbReference>
<accession>A0A6N4A9A7</accession>
<proteinExistence type="inferred from homology"/>
<sequence length="437" mass="49317">MAAQLFDTKKTKERVILTAIENQKNSQDFDYAIEEFKNLAVADNLEVVDVLTQKYDRPNAATYFGKGKVEELKELVNAKEARLVISNDDLTATQIRNLERMIASDVRVVDRTGLILDIFAARAKTKIAKLQVRLAQKQYQLPRLHTSLANELDQQAGAGGASFTSRGSGETKLELNRRTIEEQISQIKTELKSLLSSSTVQRKRRDNSGLKRVALVGYTNAGKSTWMNRIVERYSQIGNDSEEKRVFEKDMLFATLDSTVRSIRLPNKRQFLLSDTVGFISNLPHNLVASFQSTLEEASNSDLLVQIVDVSDPHYRDMLATTSKTLRQIGAEQIPMVTIFNKADKAKLSYPERSGENLIASALDKKSLDAFIDLLNKKLFADLKKVELLIPFDQGSVLSELIQNNQVLHQEYNDKGTKIVLELSEAKIKQYQRFVNI</sequence>
<evidence type="ECO:0000259" key="10">
    <source>
        <dbReference type="PROSITE" id="PS51705"/>
    </source>
</evidence>
<evidence type="ECO:0000256" key="4">
    <source>
        <dbReference type="ARBA" id="ARBA00022842"/>
    </source>
</evidence>
<evidence type="ECO:0000256" key="8">
    <source>
        <dbReference type="PIRSR" id="PIRSR006809-2"/>
    </source>
</evidence>
<dbReference type="EMBL" id="MLOK01000010">
    <property type="protein sequence ID" value="OIM22126.1"/>
    <property type="molecule type" value="Genomic_DNA"/>
</dbReference>
<dbReference type="InterPro" id="IPR016496">
    <property type="entry name" value="GTPase_HflX"/>
</dbReference>
<keyword evidence="4 8" id="KW-0460">Magnesium</keyword>
<dbReference type="SUPFAM" id="SSF52540">
    <property type="entry name" value="P-loop containing nucleoside triphosphate hydrolases"/>
    <property type="match status" value="1"/>
</dbReference>
<feature type="binding site" evidence="7">
    <location>
        <begin position="275"/>
        <end position="278"/>
    </location>
    <ligand>
        <name>GTP</name>
        <dbReference type="ChEBI" id="CHEBI:37565"/>
    </ligand>
</feature>
<reference evidence="11 13" key="1">
    <citation type="journal article" date="2016" name="BMC Genomics">
        <title>Consensus pan-genome assembly of the specialised wine bacterium Oenococcus oeni.</title>
        <authorList>
            <person name="Sternes P.R."/>
            <person name="Borneman A.R."/>
        </authorList>
    </citation>
    <scope>NUCLEOTIDE SEQUENCE [LARGE SCALE GENOMIC DNA]</scope>
    <source>
        <strain evidence="11 13">AWRIB661</strain>
    </source>
</reference>
<comment type="function">
    <text evidence="6">GTPase that associates with the 50S ribosomal subunit and may have a role during protein synthesis or ribosome biogenesis.</text>
</comment>
<evidence type="ECO:0000256" key="5">
    <source>
        <dbReference type="ARBA" id="ARBA00023134"/>
    </source>
</evidence>
<evidence type="ECO:0000256" key="6">
    <source>
        <dbReference type="HAMAP-Rule" id="MF_00900"/>
    </source>
</evidence>
<dbReference type="HAMAP" id="MF_00900">
    <property type="entry name" value="GTPase_HflX"/>
    <property type="match status" value="1"/>
</dbReference>
<feature type="binding site" evidence="7">
    <location>
        <begin position="361"/>
        <end position="363"/>
    </location>
    <ligand>
        <name>GTP</name>
        <dbReference type="ChEBI" id="CHEBI:37565"/>
    </ligand>
</feature>
<feature type="domain" description="Hflx-type G" evidence="10">
    <location>
        <begin position="211"/>
        <end position="383"/>
    </location>
</feature>
<feature type="binding site" evidence="8">
    <location>
        <position position="224"/>
    </location>
    <ligand>
        <name>Mg(2+)</name>
        <dbReference type="ChEBI" id="CHEBI:18420"/>
    </ligand>
</feature>
<keyword evidence="9" id="KW-0175">Coiled coil</keyword>
<feature type="binding site" evidence="7">
    <location>
        <begin position="253"/>
        <end position="257"/>
    </location>
    <ligand>
        <name>GTP</name>
        <dbReference type="ChEBI" id="CHEBI:37565"/>
    </ligand>
</feature>